<evidence type="ECO:0000256" key="3">
    <source>
        <dbReference type="ARBA" id="ARBA00022737"/>
    </source>
</evidence>
<dbReference type="AlphaFoldDB" id="A0A7C8N5Y3"/>
<dbReference type="GO" id="GO:0007018">
    <property type="term" value="P:microtubule-based movement"/>
    <property type="evidence" value="ECO:0007669"/>
    <property type="project" value="TreeGrafter"/>
</dbReference>
<dbReference type="GO" id="GO:0019894">
    <property type="term" value="F:kinesin binding"/>
    <property type="evidence" value="ECO:0007669"/>
    <property type="project" value="TreeGrafter"/>
</dbReference>
<dbReference type="InterPro" id="IPR011990">
    <property type="entry name" value="TPR-like_helical_dom_sf"/>
</dbReference>
<evidence type="ECO:0008006" key="7">
    <source>
        <dbReference type="Google" id="ProtNLM"/>
    </source>
</evidence>
<dbReference type="Pfam" id="PF13374">
    <property type="entry name" value="TPR_10"/>
    <property type="match status" value="2"/>
</dbReference>
<gene>
    <name evidence="5" type="ORF">TWF102_003307</name>
</gene>
<reference evidence="5 6" key="1">
    <citation type="submission" date="2019-06" db="EMBL/GenBank/DDBJ databases">
        <authorList>
            <person name="Palmer J.M."/>
        </authorList>
    </citation>
    <scope>NUCLEOTIDE SEQUENCE [LARGE SCALE GENOMIC DNA]</scope>
    <source>
        <strain evidence="5 6">TWF102</strain>
    </source>
</reference>
<sequence length="69" mass="7709">MQWYKRALAGYEKTLGKDHPSTLSTIHNIAVVFDNQGKYDEAMYKRALAGKEKVLGKDHPSTLAVAECL</sequence>
<dbReference type="GO" id="GO:0005871">
    <property type="term" value="C:kinesin complex"/>
    <property type="evidence" value="ECO:0007669"/>
    <property type="project" value="InterPro"/>
</dbReference>
<proteinExistence type="predicted"/>
<comment type="caution">
    <text evidence="5">The sequence shown here is derived from an EMBL/GenBank/DDBJ whole genome shotgun (WGS) entry which is preliminary data.</text>
</comment>
<dbReference type="Proteomes" id="UP000475325">
    <property type="component" value="Unassembled WGS sequence"/>
</dbReference>
<comment type="subcellular location">
    <subcellularLocation>
        <location evidence="1">Cytoplasm</location>
    </subcellularLocation>
</comment>
<keyword evidence="2" id="KW-0963">Cytoplasm</keyword>
<evidence type="ECO:0000313" key="6">
    <source>
        <dbReference type="Proteomes" id="UP000475325"/>
    </source>
</evidence>
<evidence type="ECO:0000256" key="2">
    <source>
        <dbReference type="ARBA" id="ARBA00022490"/>
    </source>
</evidence>
<name>A0A7C8N5Y3_ORBOL</name>
<dbReference type="InterPro" id="IPR002151">
    <property type="entry name" value="Kinesin_light"/>
</dbReference>
<dbReference type="SUPFAM" id="SSF48452">
    <property type="entry name" value="TPR-like"/>
    <property type="match status" value="1"/>
</dbReference>
<dbReference type="EMBL" id="WIQW01000168">
    <property type="protein sequence ID" value="KAF3078608.1"/>
    <property type="molecule type" value="Genomic_DNA"/>
</dbReference>
<evidence type="ECO:0000256" key="1">
    <source>
        <dbReference type="ARBA" id="ARBA00004496"/>
    </source>
</evidence>
<dbReference type="PANTHER" id="PTHR45783:SF3">
    <property type="entry name" value="KINESIN LIGHT CHAIN"/>
    <property type="match status" value="1"/>
</dbReference>
<dbReference type="GO" id="GO:0005737">
    <property type="term" value="C:cytoplasm"/>
    <property type="evidence" value="ECO:0007669"/>
    <property type="project" value="UniProtKB-SubCell"/>
</dbReference>
<protein>
    <recommendedName>
        <fullName evidence="7">Kinesin light chain</fullName>
    </recommendedName>
</protein>
<keyword evidence="3" id="KW-0677">Repeat</keyword>
<evidence type="ECO:0000256" key="4">
    <source>
        <dbReference type="ARBA" id="ARBA00022803"/>
    </source>
</evidence>
<dbReference type="PANTHER" id="PTHR45783">
    <property type="entry name" value="KINESIN LIGHT CHAIN"/>
    <property type="match status" value="1"/>
</dbReference>
<organism evidence="5 6">
    <name type="scientific">Orbilia oligospora</name>
    <name type="common">Nematode-trapping fungus</name>
    <name type="synonym">Arthrobotrys oligospora</name>
    <dbReference type="NCBI Taxonomy" id="2813651"/>
    <lineage>
        <taxon>Eukaryota</taxon>
        <taxon>Fungi</taxon>
        <taxon>Dikarya</taxon>
        <taxon>Ascomycota</taxon>
        <taxon>Pezizomycotina</taxon>
        <taxon>Orbiliomycetes</taxon>
        <taxon>Orbiliales</taxon>
        <taxon>Orbiliaceae</taxon>
        <taxon>Orbilia</taxon>
    </lineage>
</organism>
<accession>A0A7C8N5Y3</accession>
<evidence type="ECO:0000313" key="5">
    <source>
        <dbReference type="EMBL" id="KAF3078608.1"/>
    </source>
</evidence>
<dbReference type="Gene3D" id="1.25.40.10">
    <property type="entry name" value="Tetratricopeptide repeat domain"/>
    <property type="match status" value="1"/>
</dbReference>
<feature type="non-terminal residue" evidence="5">
    <location>
        <position position="69"/>
    </location>
</feature>
<keyword evidence="4" id="KW-0802">TPR repeat</keyword>